<keyword evidence="2" id="KW-0732">Signal</keyword>
<evidence type="ECO:0000256" key="1">
    <source>
        <dbReference type="ARBA" id="ARBA00006987"/>
    </source>
</evidence>
<dbReference type="PANTHER" id="PTHR42928:SF5">
    <property type="entry name" value="BLR1237 PROTEIN"/>
    <property type="match status" value="1"/>
</dbReference>
<dbReference type="InterPro" id="IPR005064">
    <property type="entry name" value="BUG"/>
</dbReference>
<feature type="signal peptide" evidence="2">
    <location>
        <begin position="1"/>
        <end position="26"/>
    </location>
</feature>
<dbReference type="PIRSF" id="PIRSF017082">
    <property type="entry name" value="YflP"/>
    <property type="match status" value="1"/>
</dbReference>
<dbReference type="Proteomes" id="UP001139447">
    <property type="component" value="Unassembled WGS sequence"/>
</dbReference>
<dbReference type="Gene3D" id="3.40.190.10">
    <property type="entry name" value="Periplasmic binding protein-like II"/>
    <property type="match status" value="1"/>
</dbReference>
<protein>
    <submittedName>
        <fullName evidence="3">Tripartite tricarboxylate transporter substrate binding protein</fullName>
    </submittedName>
</protein>
<evidence type="ECO:0000313" key="4">
    <source>
        <dbReference type="Proteomes" id="UP001139447"/>
    </source>
</evidence>
<dbReference type="PANTHER" id="PTHR42928">
    <property type="entry name" value="TRICARBOXYLATE-BINDING PROTEIN"/>
    <property type="match status" value="1"/>
</dbReference>
<comment type="caution">
    <text evidence="3">The sequence shown here is derived from an EMBL/GenBank/DDBJ whole genome shotgun (WGS) entry which is preliminary data.</text>
</comment>
<dbReference type="RefSeq" id="WP_243309324.1">
    <property type="nucleotide sequence ID" value="NZ_JALGBI010000003.1"/>
</dbReference>
<comment type="similarity">
    <text evidence="1">Belongs to the UPF0065 (bug) family.</text>
</comment>
<accession>A0A9X2ARK8</accession>
<evidence type="ECO:0000313" key="3">
    <source>
        <dbReference type="EMBL" id="MCJ0765727.1"/>
    </source>
</evidence>
<dbReference type="EMBL" id="JALGBI010000003">
    <property type="protein sequence ID" value="MCJ0765727.1"/>
    <property type="molecule type" value="Genomic_DNA"/>
</dbReference>
<dbReference type="AlphaFoldDB" id="A0A9X2ARK8"/>
<organism evidence="3 4">
    <name type="scientific">Variovorax terrae</name>
    <dbReference type="NCBI Taxonomy" id="2923278"/>
    <lineage>
        <taxon>Bacteria</taxon>
        <taxon>Pseudomonadati</taxon>
        <taxon>Pseudomonadota</taxon>
        <taxon>Betaproteobacteria</taxon>
        <taxon>Burkholderiales</taxon>
        <taxon>Comamonadaceae</taxon>
        <taxon>Variovorax</taxon>
    </lineage>
</organism>
<proteinExistence type="inferred from homology"/>
<name>A0A9X2ARK8_9BURK</name>
<sequence>MHRPLLIAIKSIAAIVLCTWTSGAFAQNFPAKPLRVVVPYPAGGATDYVARLIGERLSRSLGQPVVVDNKSGAAGAIGVADVAKAEADGHTLLFTINDPLVNNVALFKTLPYDPQKDLAFVAQILRSPALVSASTSLGVKNFEEFRKLAVPAARLSYGSWGIGGLGHLAGETLNRDLKAQMVHVPQRGEGPVVQDLMGHTISIGLSSVATAKQQVAAGKIVPLAMMGRERSTALPNVPTLRELGFTDPLYDASVWMAVLVPARTPTPVVQKLSAEIRAIAGSPDVKALLVDRGFEMMVTTPEQAQAHYKAEFDIITRRIRELGIEPQ</sequence>
<gene>
    <name evidence="3" type="ORF">MMF98_21140</name>
</gene>
<feature type="chain" id="PRO_5040940644" evidence="2">
    <location>
        <begin position="27"/>
        <end position="327"/>
    </location>
</feature>
<reference evidence="3" key="1">
    <citation type="submission" date="2022-03" db="EMBL/GenBank/DDBJ databases">
        <authorList>
            <person name="Woo C.Y."/>
        </authorList>
    </citation>
    <scope>NUCLEOTIDE SEQUENCE</scope>
    <source>
        <strain evidence="3">CYS-02</strain>
    </source>
</reference>
<dbReference type="Pfam" id="PF03401">
    <property type="entry name" value="TctC"/>
    <property type="match status" value="1"/>
</dbReference>
<keyword evidence="4" id="KW-1185">Reference proteome</keyword>
<evidence type="ECO:0000256" key="2">
    <source>
        <dbReference type="SAM" id="SignalP"/>
    </source>
</evidence>
<dbReference type="Gene3D" id="3.40.190.150">
    <property type="entry name" value="Bordetella uptake gene, domain 1"/>
    <property type="match status" value="1"/>
</dbReference>
<dbReference type="InterPro" id="IPR042100">
    <property type="entry name" value="Bug_dom1"/>
</dbReference>